<sequence length="550" mass="62699">MKNVFKNTWQVLTEAERKRFLRLTALDVFISVVDVFSLFLLLWIVQFYVQPDKKLPAFLPSWFTNRDSLFIALFFVLFSAKNTAGFFIARAHHFFSSDVAVRISENNLVRYQQGSFNQFVEVDSSKHVRKIAFQPFEFCQHVLSGIQQIITQLCLVSITVTAVVLFNAKLFLLLLCVLLPPAALVFYLLKKKLAEAKQQIQESNERSYRYLFDALKGYVEGNVFSRNDFFLQRFLKARRKFSTHLFDVLSLQSLPSRLIEVFAVMGLFVLILIAKWTADKASLLTVGAFMAAAYKIIPGLVKIINLGGQIKAYEFSLNDFETKQKSNGETRFTEAKIHSVELNNVGFSYEGLNVVNNFSLYMKPGDFIGISGRSGKGKTTLLNMLLGFLPHHRGQIAINERQLNWEEIKNYWPLIAYVRQQNFLIHDTVLRNITLEEEENDSEQLACALQVAGLKEFVQQSAEGLQKLVTENGKNISGGQQQRIALARALYKNADLILLDEPFNELDEASEILLLKQFQHMAASGKIVVMITHNKTAFSFCNKTVCLDEN</sequence>
<dbReference type="GO" id="GO:0005524">
    <property type="term" value="F:ATP binding"/>
    <property type="evidence" value="ECO:0007669"/>
    <property type="project" value="UniProtKB-KW"/>
</dbReference>
<dbReference type="PROSITE" id="PS00211">
    <property type="entry name" value="ABC_TRANSPORTER_1"/>
    <property type="match status" value="1"/>
</dbReference>
<protein>
    <submittedName>
        <fullName evidence="10">ABC transporter ATP-binding protein</fullName>
    </submittedName>
</protein>
<dbReference type="Gene3D" id="3.40.50.300">
    <property type="entry name" value="P-loop containing nucleotide triphosphate hydrolases"/>
    <property type="match status" value="1"/>
</dbReference>
<dbReference type="GO" id="GO:0005886">
    <property type="term" value="C:plasma membrane"/>
    <property type="evidence" value="ECO:0007669"/>
    <property type="project" value="UniProtKB-SubCell"/>
</dbReference>
<feature type="transmembrane region" description="Helical" evidence="7">
    <location>
        <begin position="69"/>
        <end position="89"/>
    </location>
</feature>
<dbReference type="PANTHER" id="PTHR24221:SF654">
    <property type="entry name" value="ATP-BINDING CASSETTE SUB-FAMILY B MEMBER 6"/>
    <property type="match status" value="1"/>
</dbReference>
<dbReference type="EMBL" id="CP042433">
    <property type="protein sequence ID" value="QEC56652.1"/>
    <property type="molecule type" value="Genomic_DNA"/>
</dbReference>
<dbReference type="InterPro" id="IPR036640">
    <property type="entry name" value="ABC1_TM_sf"/>
</dbReference>
<name>A0A5B8UJS9_9BACT</name>
<evidence type="ECO:0000259" key="9">
    <source>
        <dbReference type="PROSITE" id="PS50929"/>
    </source>
</evidence>
<dbReference type="PANTHER" id="PTHR24221">
    <property type="entry name" value="ATP-BINDING CASSETTE SUB-FAMILY B"/>
    <property type="match status" value="1"/>
</dbReference>
<keyword evidence="2 7" id="KW-0812">Transmembrane</keyword>
<feature type="domain" description="ABC transmembrane type-1" evidence="9">
    <location>
        <begin position="28"/>
        <end position="312"/>
    </location>
</feature>
<gene>
    <name evidence="10" type="ORF">FSB75_12355</name>
</gene>
<evidence type="ECO:0000256" key="6">
    <source>
        <dbReference type="ARBA" id="ARBA00023136"/>
    </source>
</evidence>
<keyword evidence="11" id="KW-1185">Reference proteome</keyword>
<keyword evidence="4 10" id="KW-0067">ATP-binding</keyword>
<dbReference type="PROSITE" id="PS50893">
    <property type="entry name" value="ABC_TRANSPORTER_2"/>
    <property type="match status" value="1"/>
</dbReference>
<feature type="domain" description="ABC transporter" evidence="8">
    <location>
        <begin position="340"/>
        <end position="550"/>
    </location>
</feature>
<dbReference type="Pfam" id="PF00005">
    <property type="entry name" value="ABC_tran"/>
    <property type="match status" value="1"/>
</dbReference>
<dbReference type="RefSeq" id="WP_146787807.1">
    <property type="nucleotide sequence ID" value="NZ_BAABIO010000003.1"/>
</dbReference>
<evidence type="ECO:0000313" key="10">
    <source>
        <dbReference type="EMBL" id="QEC56652.1"/>
    </source>
</evidence>
<dbReference type="SUPFAM" id="SSF90123">
    <property type="entry name" value="ABC transporter transmembrane region"/>
    <property type="match status" value="1"/>
</dbReference>
<accession>A0A5B8UJS9</accession>
<feature type="transmembrane region" description="Helical" evidence="7">
    <location>
        <begin position="20"/>
        <end position="49"/>
    </location>
</feature>
<dbReference type="Proteomes" id="UP000321204">
    <property type="component" value="Chromosome"/>
</dbReference>
<dbReference type="SMART" id="SM00382">
    <property type="entry name" value="AAA"/>
    <property type="match status" value="1"/>
</dbReference>
<evidence type="ECO:0000256" key="5">
    <source>
        <dbReference type="ARBA" id="ARBA00022989"/>
    </source>
</evidence>
<feature type="transmembrane region" description="Helical" evidence="7">
    <location>
        <begin position="282"/>
        <end position="301"/>
    </location>
</feature>
<keyword evidence="3" id="KW-0547">Nucleotide-binding</keyword>
<keyword evidence="6 7" id="KW-0472">Membrane</keyword>
<dbReference type="GO" id="GO:0140359">
    <property type="term" value="F:ABC-type transporter activity"/>
    <property type="evidence" value="ECO:0007669"/>
    <property type="project" value="InterPro"/>
</dbReference>
<evidence type="ECO:0000256" key="7">
    <source>
        <dbReference type="SAM" id="Phobius"/>
    </source>
</evidence>
<dbReference type="InterPro" id="IPR027417">
    <property type="entry name" value="P-loop_NTPase"/>
</dbReference>
<dbReference type="PROSITE" id="PS50929">
    <property type="entry name" value="ABC_TM1F"/>
    <property type="match status" value="1"/>
</dbReference>
<dbReference type="InterPro" id="IPR003439">
    <property type="entry name" value="ABC_transporter-like_ATP-bd"/>
</dbReference>
<feature type="transmembrane region" description="Helical" evidence="7">
    <location>
        <begin position="172"/>
        <end position="189"/>
    </location>
</feature>
<reference evidence="10 11" key="1">
    <citation type="journal article" date="2015" name="Int. J. Syst. Evol. Microbiol.">
        <title>Flavisolibacter ginsenosidimutans sp. nov., with ginsenoside-converting activity isolated from soil used for cultivating ginseng.</title>
        <authorList>
            <person name="Zhao Y."/>
            <person name="Liu Q."/>
            <person name="Kang M.S."/>
            <person name="Jin F."/>
            <person name="Yu H."/>
            <person name="Im W.T."/>
        </authorList>
    </citation>
    <scope>NUCLEOTIDE SEQUENCE [LARGE SCALE GENOMIC DNA]</scope>
    <source>
        <strain evidence="10 11">Gsoil 636</strain>
    </source>
</reference>
<evidence type="ECO:0000256" key="4">
    <source>
        <dbReference type="ARBA" id="ARBA00022840"/>
    </source>
</evidence>
<evidence type="ECO:0000259" key="8">
    <source>
        <dbReference type="PROSITE" id="PS50893"/>
    </source>
</evidence>
<evidence type="ECO:0000256" key="3">
    <source>
        <dbReference type="ARBA" id="ARBA00022741"/>
    </source>
</evidence>
<comment type="subcellular location">
    <subcellularLocation>
        <location evidence="1">Cell membrane</location>
        <topology evidence="1">Multi-pass membrane protein</topology>
    </subcellularLocation>
</comment>
<dbReference type="Gene3D" id="1.20.1560.10">
    <property type="entry name" value="ABC transporter type 1, transmembrane domain"/>
    <property type="match status" value="1"/>
</dbReference>
<dbReference type="GO" id="GO:0034040">
    <property type="term" value="F:ATPase-coupled lipid transmembrane transporter activity"/>
    <property type="evidence" value="ECO:0007669"/>
    <property type="project" value="TreeGrafter"/>
</dbReference>
<evidence type="ECO:0000256" key="2">
    <source>
        <dbReference type="ARBA" id="ARBA00022692"/>
    </source>
</evidence>
<evidence type="ECO:0000313" key="11">
    <source>
        <dbReference type="Proteomes" id="UP000321204"/>
    </source>
</evidence>
<dbReference type="KEGG" id="fgg:FSB75_12355"/>
<evidence type="ECO:0000256" key="1">
    <source>
        <dbReference type="ARBA" id="ARBA00004651"/>
    </source>
</evidence>
<dbReference type="OrthoDB" id="1522160at2"/>
<dbReference type="InterPro" id="IPR017871">
    <property type="entry name" value="ABC_transporter-like_CS"/>
</dbReference>
<feature type="transmembrane region" description="Helical" evidence="7">
    <location>
        <begin position="258"/>
        <end position="276"/>
    </location>
</feature>
<dbReference type="SUPFAM" id="SSF52540">
    <property type="entry name" value="P-loop containing nucleoside triphosphate hydrolases"/>
    <property type="match status" value="1"/>
</dbReference>
<proteinExistence type="predicted"/>
<organism evidence="10 11">
    <name type="scientific">Flavisolibacter ginsenosidimutans</name>
    <dbReference type="NCBI Taxonomy" id="661481"/>
    <lineage>
        <taxon>Bacteria</taxon>
        <taxon>Pseudomonadati</taxon>
        <taxon>Bacteroidota</taxon>
        <taxon>Chitinophagia</taxon>
        <taxon>Chitinophagales</taxon>
        <taxon>Chitinophagaceae</taxon>
        <taxon>Flavisolibacter</taxon>
    </lineage>
</organism>
<dbReference type="InterPro" id="IPR003593">
    <property type="entry name" value="AAA+_ATPase"/>
</dbReference>
<dbReference type="InterPro" id="IPR011527">
    <property type="entry name" value="ABC1_TM_dom"/>
</dbReference>
<dbReference type="GO" id="GO:0016887">
    <property type="term" value="F:ATP hydrolysis activity"/>
    <property type="evidence" value="ECO:0007669"/>
    <property type="project" value="InterPro"/>
</dbReference>
<dbReference type="InterPro" id="IPR039421">
    <property type="entry name" value="Type_1_exporter"/>
</dbReference>
<keyword evidence="5 7" id="KW-1133">Transmembrane helix</keyword>
<dbReference type="Pfam" id="PF00664">
    <property type="entry name" value="ABC_membrane"/>
    <property type="match status" value="1"/>
</dbReference>
<dbReference type="AlphaFoldDB" id="A0A5B8UJS9"/>